<dbReference type="InterPro" id="IPR013893">
    <property type="entry name" value="RNase_P_Rpp40"/>
</dbReference>
<reference evidence="1 2" key="1">
    <citation type="submission" date="2019-01" db="EMBL/GenBank/DDBJ databases">
        <authorList>
            <person name="Sayadi A."/>
        </authorList>
    </citation>
    <scope>NUCLEOTIDE SEQUENCE [LARGE SCALE GENOMIC DNA]</scope>
</reference>
<dbReference type="Proteomes" id="UP000410492">
    <property type="component" value="Unassembled WGS sequence"/>
</dbReference>
<keyword evidence="2" id="KW-1185">Reference proteome</keyword>
<proteinExistence type="predicted"/>
<protein>
    <submittedName>
        <fullName evidence="1">Uncharacterized protein</fullName>
    </submittedName>
</protein>
<dbReference type="AlphaFoldDB" id="A0A653CT95"/>
<evidence type="ECO:0000313" key="1">
    <source>
        <dbReference type="EMBL" id="VEN51155.1"/>
    </source>
</evidence>
<dbReference type="OrthoDB" id="446759at2759"/>
<dbReference type="GO" id="GO:0030677">
    <property type="term" value="C:ribonuclease P complex"/>
    <property type="evidence" value="ECO:0007669"/>
    <property type="project" value="InterPro"/>
</dbReference>
<gene>
    <name evidence="1" type="ORF">CALMAC_LOCUS11702</name>
</gene>
<dbReference type="GO" id="GO:0001682">
    <property type="term" value="P:tRNA 5'-leader removal"/>
    <property type="evidence" value="ECO:0007669"/>
    <property type="project" value="InterPro"/>
</dbReference>
<evidence type="ECO:0000313" key="2">
    <source>
        <dbReference type="Proteomes" id="UP000410492"/>
    </source>
</evidence>
<name>A0A653CT95_CALMS</name>
<sequence>MSLRYFPFYPDVTKAIRINLNDEKLWKNKEKLTNLQEKVMSTGVYDVLFVWEPSKATCCPTSVAKYFADCGYCVSHHMPSYMSSSKYCFMTPILQVNDNDDVVNFLEWLGMVALDGDITNQHTDGYVSSFVPLEGNKQYGQIKCYNWKGYFTADNIATIIKKIRQVLVVLFQFILMCHCIS</sequence>
<dbReference type="Pfam" id="PF08584">
    <property type="entry name" value="Ribonuc_P_40"/>
    <property type="match status" value="1"/>
</dbReference>
<accession>A0A653CT95</accession>
<organism evidence="1 2">
    <name type="scientific">Callosobruchus maculatus</name>
    <name type="common">Southern cowpea weevil</name>
    <name type="synonym">Pulse bruchid</name>
    <dbReference type="NCBI Taxonomy" id="64391"/>
    <lineage>
        <taxon>Eukaryota</taxon>
        <taxon>Metazoa</taxon>
        <taxon>Ecdysozoa</taxon>
        <taxon>Arthropoda</taxon>
        <taxon>Hexapoda</taxon>
        <taxon>Insecta</taxon>
        <taxon>Pterygota</taxon>
        <taxon>Neoptera</taxon>
        <taxon>Endopterygota</taxon>
        <taxon>Coleoptera</taxon>
        <taxon>Polyphaga</taxon>
        <taxon>Cucujiformia</taxon>
        <taxon>Chrysomeloidea</taxon>
        <taxon>Chrysomelidae</taxon>
        <taxon>Bruchinae</taxon>
        <taxon>Bruchini</taxon>
        <taxon>Callosobruchus</taxon>
    </lineage>
</organism>
<dbReference type="EMBL" id="CAACVG010008814">
    <property type="protein sequence ID" value="VEN51155.1"/>
    <property type="molecule type" value="Genomic_DNA"/>
</dbReference>